<proteinExistence type="predicted"/>
<organism evidence="1 2">
    <name type="scientific">Araneus ventricosus</name>
    <name type="common">Orbweaver spider</name>
    <name type="synonym">Epeira ventricosa</name>
    <dbReference type="NCBI Taxonomy" id="182803"/>
    <lineage>
        <taxon>Eukaryota</taxon>
        <taxon>Metazoa</taxon>
        <taxon>Ecdysozoa</taxon>
        <taxon>Arthropoda</taxon>
        <taxon>Chelicerata</taxon>
        <taxon>Arachnida</taxon>
        <taxon>Araneae</taxon>
        <taxon>Araneomorphae</taxon>
        <taxon>Entelegynae</taxon>
        <taxon>Araneoidea</taxon>
        <taxon>Araneidae</taxon>
        <taxon>Araneus</taxon>
    </lineage>
</organism>
<evidence type="ECO:0000313" key="2">
    <source>
        <dbReference type="Proteomes" id="UP000499080"/>
    </source>
</evidence>
<protein>
    <recommendedName>
        <fullName evidence="3">Integrase catalytic domain-containing protein</fullName>
    </recommendedName>
</protein>
<dbReference type="AlphaFoldDB" id="A0A4Y2KEZ2"/>
<comment type="caution">
    <text evidence="1">The sequence shown here is derived from an EMBL/GenBank/DDBJ whole genome shotgun (WGS) entry which is preliminary data.</text>
</comment>
<accession>A0A4Y2KEZ2</accession>
<sequence length="323" mass="38004">MLSFRLKARRLRRIGNVIDEEFSMHVKYFFRSVQAEYFATEEGTKSLIKVYKCDECILRLKSRLTNEDEARDFIYPLSLPSKHPILKLLIEQVHFINNHAGTLTLLAILRERFWILRGKRTLRNIGKEYLICKQLKVKSSEVPFPPLPKDRTKISAVFQVMGIDLAGPLLTKSREKVWIVLFSFAFFRAVHLELIPSLNTNTLIQAIRKFISRRGQISTVYSENGTNFTGLNTALKQLDWIKIQEKFEVNQMRWMFNPPSAAWWGRFWERLIGLLKDLLRENLGRSYLTYEELQTLLRECEAVMNNRLLTSVSEDQCSYRIFE</sequence>
<gene>
    <name evidence="1" type="ORF">AVEN_238335_1</name>
</gene>
<dbReference type="InterPro" id="IPR036397">
    <property type="entry name" value="RNaseH_sf"/>
</dbReference>
<dbReference type="EMBL" id="BGPR01004521">
    <property type="protein sequence ID" value="GBN00482.1"/>
    <property type="molecule type" value="Genomic_DNA"/>
</dbReference>
<dbReference type="Gene3D" id="3.30.420.10">
    <property type="entry name" value="Ribonuclease H-like superfamily/Ribonuclease H"/>
    <property type="match status" value="1"/>
</dbReference>
<dbReference type="OrthoDB" id="6434970at2759"/>
<dbReference type="GO" id="GO:0003676">
    <property type="term" value="F:nucleic acid binding"/>
    <property type="evidence" value="ECO:0007669"/>
    <property type="project" value="InterPro"/>
</dbReference>
<dbReference type="SUPFAM" id="SSF53098">
    <property type="entry name" value="Ribonuclease H-like"/>
    <property type="match status" value="1"/>
</dbReference>
<reference evidence="1 2" key="1">
    <citation type="journal article" date="2019" name="Sci. Rep.">
        <title>Orb-weaving spider Araneus ventricosus genome elucidates the spidroin gene catalogue.</title>
        <authorList>
            <person name="Kono N."/>
            <person name="Nakamura H."/>
            <person name="Ohtoshi R."/>
            <person name="Moran D.A.P."/>
            <person name="Shinohara A."/>
            <person name="Yoshida Y."/>
            <person name="Fujiwara M."/>
            <person name="Mori M."/>
            <person name="Tomita M."/>
            <person name="Arakawa K."/>
        </authorList>
    </citation>
    <scope>NUCLEOTIDE SEQUENCE [LARGE SCALE GENOMIC DNA]</scope>
</reference>
<name>A0A4Y2KEZ2_ARAVE</name>
<evidence type="ECO:0008006" key="3">
    <source>
        <dbReference type="Google" id="ProtNLM"/>
    </source>
</evidence>
<keyword evidence="2" id="KW-1185">Reference proteome</keyword>
<evidence type="ECO:0000313" key="1">
    <source>
        <dbReference type="EMBL" id="GBN00482.1"/>
    </source>
</evidence>
<dbReference type="PANTHER" id="PTHR47331">
    <property type="entry name" value="PHD-TYPE DOMAIN-CONTAINING PROTEIN"/>
    <property type="match status" value="1"/>
</dbReference>
<dbReference type="PANTHER" id="PTHR47331:SF1">
    <property type="entry name" value="GAG-LIKE PROTEIN"/>
    <property type="match status" value="1"/>
</dbReference>
<dbReference type="Proteomes" id="UP000499080">
    <property type="component" value="Unassembled WGS sequence"/>
</dbReference>
<dbReference type="InterPro" id="IPR012337">
    <property type="entry name" value="RNaseH-like_sf"/>
</dbReference>